<dbReference type="EMBL" id="JACHMG010000001">
    <property type="protein sequence ID" value="MBB4689181.1"/>
    <property type="molecule type" value="Genomic_DNA"/>
</dbReference>
<comment type="caution">
    <text evidence="2">The sequence shown here is derived from an EMBL/GenBank/DDBJ whole genome shotgun (WGS) entry which is preliminary data.</text>
</comment>
<dbReference type="Gene3D" id="3.90.180.10">
    <property type="entry name" value="Medium-chain alcohol dehydrogenases, catalytic domain"/>
    <property type="match status" value="1"/>
</dbReference>
<dbReference type="InterPro" id="IPR036291">
    <property type="entry name" value="NAD(P)-bd_dom_sf"/>
</dbReference>
<dbReference type="AlphaFoldDB" id="A0A840J291"/>
<dbReference type="PANTHER" id="PTHR43677:SF4">
    <property type="entry name" value="QUINONE OXIDOREDUCTASE-LIKE PROTEIN 2"/>
    <property type="match status" value="1"/>
</dbReference>
<dbReference type="PANTHER" id="PTHR43677">
    <property type="entry name" value="SHORT-CHAIN DEHYDROGENASE/REDUCTASE"/>
    <property type="match status" value="1"/>
</dbReference>
<evidence type="ECO:0000313" key="2">
    <source>
        <dbReference type="EMBL" id="MBB4689181.1"/>
    </source>
</evidence>
<name>A0A840J291_9PSEU</name>
<dbReference type="GO" id="GO:0016491">
    <property type="term" value="F:oxidoreductase activity"/>
    <property type="evidence" value="ECO:0007669"/>
    <property type="project" value="TreeGrafter"/>
</dbReference>
<reference evidence="2 3" key="1">
    <citation type="submission" date="2020-08" db="EMBL/GenBank/DDBJ databases">
        <title>Sequencing the genomes of 1000 actinobacteria strains.</title>
        <authorList>
            <person name="Klenk H.-P."/>
        </authorList>
    </citation>
    <scope>NUCLEOTIDE SEQUENCE [LARGE SCALE GENOMIC DNA]</scope>
    <source>
        <strain evidence="2 3">DSM 45859</strain>
    </source>
</reference>
<dbReference type="InterPro" id="IPR013149">
    <property type="entry name" value="ADH-like_C"/>
</dbReference>
<dbReference type="Gene3D" id="3.40.50.720">
    <property type="entry name" value="NAD(P)-binding Rossmann-like Domain"/>
    <property type="match status" value="1"/>
</dbReference>
<proteinExistence type="predicted"/>
<feature type="domain" description="Alcohol dehydrogenase-like C-terminal" evidence="1">
    <location>
        <begin position="43"/>
        <end position="151"/>
    </location>
</feature>
<gene>
    <name evidence="2" type="ORF">BJY18_006666</name>
</gene>
<accession>A0A840J291</accession>
<evidence type="ECO:0000313" key="3">
    <source>
        <dbReference type="Proteomes" id="UP000581769"/>
    </source>
</evidence>
<protein>
    <submittedName>
        <fullName evidence="2">NADPH:quinone reductase-like Zn-dependent oxidoreductase</fullName>
    </submittedName>
</protein>
<dbReference type="SUPFAM" id="SSF51735">
    <property type="entry name" value="NAD(P)-binding Rossmann-fold domains"/>
    <property type="match status" value="1"/>
</dbReference>
<evidence type="ECO:0000259" key="1">
    <source>
        <dbReference type="Pfam" id="PF00107"/>
    </source>
</evidence>
<sequence length="208" mass="21721">MPEGADAAEVVALGLNALVAESAVDRVGVAAGDRVVVRGAGGGIGVLATQIAHARGAEVTAVTSSPSRGDRLLDLRAARIVDRTAAVPGEDFDVVVDPVAGAEMGRYLKRLRDNGRYVLCGSADGPPAPDFFEVMLRDYHKSPTVFAFSLNSVTPAGLRRSWRAVTDWWGKGLLAPVLDLSVPLAEAEQVLGLLERGAPFGKVVLLPG</sequence>
<organism evidence="2 3">
    <name type="scientific">Amycolatopsis jiangsuensis</name>
    <dbReference type="NCBI Taxonomy" id="1181879"/>
    <lineage>
        <taxon>Bacteria</taxon>
        <taxon>Bacillati</taxon>
        <taxon>Actinomycetota</taxon>
        <taxon>Actinomycetes</taxon>
        <taxon>Pseudonocardiales</taxon>
        <taxon>Pseudonocardiaceae</taxon>
        <taxon>Amycolatopsis</taxon>
    </lineage>
</organism>
<keyword evidence="3" id="KW-1185">Reference proteome</keyword>
<dbReference type="InterPro" id="IPR051397">
    <property type="entry name" value="Zn-ADH-like_protein"/>
</dbReference>
<dbReference type="Proteomes" id="UP000581769">
    <property type="component" value="Unassembled WGS sequence"/>
</dbReference>
<dbReference type="Pfam" id="PF00107">
    <property type="entry name" value="ADH_zinc_N"/>
    <property type="match status" value="1"/>
</dbReference>
<dbReference type="RefSeq" id="WP_184783760.1">
    <property type="nucleotide sequence ID" value="NZ_JACHMG010000001.1"/>
</dbReference>